<evidence type="ECO:0000256" key="2">
    <source>
        <dbReference type="ARBA" id="ARBA00009509"/>
    </source>
</evidence>
<dbReference type="InterPro" id="IPR006182">
    <property type="entry name" value="FliF_N_dom"/>
</dbReference>
<dbReference type="PROSITE" id="PS51257">
    <property type="entry name" value="PROKAR_LIPOPROTEIN"/>
    <property type="match status" value="1"/>
</dbReference>
<keyword evidence="6 10" id="KW-0472">Membrane</keyword>
<comment type="similarity">
    <text evidence="2 10">Belongs to the YscJ lipoprotein family.</text>
</comment>
<dbReference type="GO" id="GO:0009306">
    <property type="term" value="P:protein secretion"/>
    <property type="evidence" value="ECO:0007669"/>
    <property type="project" value="InterPro"/>
</dbReference>
<gene>
    <name evidence="12" type="ORF">CIT292_11037</name>
</gene>
<keyword evidence="10" id="KW-1133">Transmembrane helix</keyword>
<accession>D4BKG0</accession>
<dbReference type="InterPro" id="IPR003282">
    <property type="entry name" value="T3SS_SctJ"/>
</dbReference>
<comment type="caution">
    <text evidence="12">The sequence shown here is derived from an EMBL/GenBank/DDBJ whole genome shotgun (WGS) entry which is preliminary data.</text>
</comment>
<dbReference type="PRINTS" id="PR01338">
    <property type="entry name" value="TYPE3OMKPROT"/>
</dbReference>
<evidence type="ECO:0000256" key="4">
    <source>
        <dbReference type="ARBA" id="ARBA00022729"/>
    </source>
</evidence>
<keyword evidence="9 10" id="KW-0449">Lipoprotein</keyword>
<evidence type="ECO:0000256" key="6">
    <source>
        <dbReference type="ARBA" id="ARBA00023136"/>
    </source>
</evidence>
<dbReference type="Gene3D" id="3.30.300.30">
    <property type="match status" value="1"/>
</dbReference>
<evidence type="ECO:0000256" key="8">
    <source>
        <dbReference type="ARBA" id="ARBA00023237"/>
    </source>
</evidence>
<keyword evidence="10" id="KW-0812">Transmembrane</keyword>
<keyword evidence="5" id="KW-0653">Protein transport</keyword>
<dbReference type="InterPro" id="IPR043427">
    <property type="entry name" value="YscJ/FliF"/>
</dbReference>
<evidence type="ECO:0000256" key="7">
    <source>
        <dbReference type="ARBA" id="ARBA00023139"/>
    </source>
</evidence>
<dbReference type="RefSeq" id="WP_006688178.1">
    <property type="nucleotide sequence ID" value="NZ_GG730303.1"/>
</dbReference>
<keyword evidence="8 10" id="KW-0998">Cell outer membrane</keyword>
<dbReference type="Pfam" id="PF01514">
    <property type="entry name" value="YscJ_FliF"/>
    <property type="match status" value="1"/>
</dbReference>
<name>D4BKG0_9ENTR</name>
<dbReference type="GO" id="GO:0009279">
    <property type="term" value="C:cell outer membrane"/>
    <property type="evidence" value="ECO:0007669"/>
    <property type="project" value="UniProtKB-SubCell"/>
</dbReference>
<keyword evidence="3" id="KW-0813">Transport</keyword>
<feature type="signal peptide" evidence="10">
    <location>
        <begin position="1"/>
        <end position="22"/>
    </location>
</feature>
<feature type="domain" description="Flagellar M-ring N-terminal" evidence="11">
    <location>
        <begin position="22"/>
        <end position="193"/>
    </location>
</feature>
<protein>
    <recommendedName>
        <fullName evidence="10">Lipoprotein</fullName>
    </recommendedName>
</protein>
<comment type="subcellular location">
    <subcellularLocation>
        <location evidence="1">Cell outer membrane</location>
        <topology evidence="1">Lipid-anchor</topology>
    </subcellularLocation>
</comment>
<feature type="chain" id="PRO_5011019504" description="Lipoprotein" evidence="10">
    <location>
        <begin position="23"/>
        <end position="247"/>
    </location>
</feature>
<dbReference type="EMBL" id="ABWL02000031">
    <property type="protein sequence ID" value="EFE05591.1"/>
    <property type="molecule type" value="Genomic_DNA"/>
</dbReference>
<feature type="transmembrane region" description="Helical" evidence="10">
    <location>
        <begin position="212"/>
        <end position="234"/>
    </location>
</feature>
<keyword evidence="4 10" id="KW-0732">Signal</keyword>
<dbReference type="eggNOG" id="COG4669">
    <property type="taxonomic scope" value="Bacteria"/>
</dbReference>
<dbReference type="NCBIfam" id="TIGR02544">
    <property type="entry name" value="III_secr_YscJ"/>
    <property type="match status" value="1"/>
</dbReference>
<evidence type="ECO:0000256" key="5">
    <source>
        <dbReference type="ARBA" id="ARBA00022927"/>
    </source>
</evidence>
<dbReference type="PANTHER" id="PTHR30046:SF3">
    <property type="entry name" value="SECRETION SYSTEM APPARATUS LIPOPROTEIN SSAJ"/>
    <property type="match status" value="1"/>
</dbReference>
<dbReference type="AlphaFoldDB" id="D4BKG0"/>
<evidence type="ECO:0000313" key="12">
    <source>
        <dbReference type="EMBL" id="EFE05591.1"/>
    </source>
</evidence>
<evidence type="ECO:0000313" key="13">
    <source>
        <dbReference type="Proteomes" id="UP000003880"/>
    </source>
</evidence>
<dbReference type="Gene3D" id="3.30.70.1530">
    <property type="entry name" value="Hypothetical protein rpa1041"/>
    <property type="match status" value="1"/>
</dbReference>
<proteinExistence type="inferred from homology"/>
<evidence type="ECO:0000259" key="11">
    <source>
        <dbReference type="Pfam" id="PF01514"/>
    </source>
</evidence>
<evidence type="ECO:0000256" key="3">
    <source>
        <dbReference type="ARBA" id="ARBA00022448"/>
    </source>
</evidence>
<evidence type="ECO:0000256" key="9">
    <source>
        <dbReference type="ARBA" id="ARBA00023288"/>
    </source>
</evidence>
<sequence length="247" mass="27976">MIRLFKFIAIFSVVLSLCGCNAELYDNLSQEEANQMAVLLLARHIDVDKKVNKDGLFSLSIDKADFASAVEILRLHGYPQKKYRSVEDVFPSDQLVTSPGQELSKIIYLKEQGLERMLADMDGVISTRVVIAQPLNTDDDADKAMTSVAVFIKYAPENNLQNSLTQIKGLVHDSIPDLSYDKISIVLQPINYIKTTDVSASRDILGNWWRIYGFWVVTCMVGCAWFIFLCLIIYGKIKQRRIVDLEE</sequence>
<organism evidence="12 13">
    <name type="scientific">Citrobacter youngae ATCC 29220</name>
    <dbReference type="NCBI Taxonomy" id="500640"/>
    <lineage>
        <taxon>Bacteria</taxon>
        <taxon>Pseudomonadati</taxon>
        <taxon>Pseudomonadota</taxon>
        <taxon>Gammaproteobacteria</taxon>
        <taxon>Enterobacterales</taxon>
        <taxon>Enterobacteriaceae</taxon>
        <taxon>Citrobacter</taxon>
        <taxon>Citrobacter freundii complex</taxon>
    </lineage>
</organism>
<evidence type="ECO:0000256" key="1">
    <source>
        <dbReference type="ARBA" id="ARBA00004459"/>
    </source>
</evidence>
<dbReference type="PANTHER" id="PTHR30046">
    <property type="entry name" value="FLAGELLAR M-RING PROTEIN"/>
    <property type="match status" value="1"/>
</dbReference>
<dbReference type="Proteomes" id="UP000003880">
    <property type="component" value="Unassembled WGS sequence"/>
</dbReference>
<reference evidence="12 13" key="1">
    <citation type="submission" date="2010-02" db="EMBL/GenBank/DDBJ databases">
        <authorList>
            <person name="Weinstock G."/>
            <person name="Sodergren E."/>
            <person name="Clifton S."/>
            <person name="Fulton L."/>
            <person name="Fulton B."/>
            <person name="Courtney L."/>
            <person name="Fronick C."/>
            <person name="Harrison M."/>
            <person name="Strong C."/>
            <person name="Farmer C."/>
            <person name="Delahaunty K."/>
            <person name="Markovic C."/>
            <person name="Hall O."/>
            <person name="Minx P."/>
            <person name="Tomlinson C."/>
            <person name="Mitreva M."/>
            <person name="Nelson J."/>
            <person name="Hou S."/>
            <person name="Wollam A."/>
            <person name="Pepin K.H."/>
            <person name="Johnson M."/>
            <person name="Bhonagiri V."/>
            <person name="Zhang X."/>
            <person name="Suruliraj S."/>
            <person name="Warren W."/>
            <person name="Chinwalla A."/>
            <person name="Mardis E.R."/>
            <person name="Wilson R.K."/>
        </authorList>
    </citation>
    <scope>NUCLEOTIDE SEQUENCE [LARGE SCALE GENOMIC DNA]</scope>
    <source>
        <strain evidence="12 13">ATCC 29220</strain>
    </source>
</reference>
<dbReference type="HOGENOM" id="CLU_073268_1_1_6"/>
<evidence type="ECO:0000256" key="10">
    <source>
        <dbReference type="RuleBase" id="RU364102"/>
    </source>
</evidence>
<keyword evidence="7 10" id="KW-0564">Palmitate</keyword>
<dbReference type="InterPro" id="IPR045851">
    <property type="entry name" value="AMP-bd_C_sf"/>
</dbReference>